<proteinExistence type="inferred from homology"/>
<keyword evidence="4" id="KW-0665">Pyrimidine biosynthesis</keyword>
<name>A0A1I1K197_9BACT</name>
<dbReference type="UniPathway" id="UPA00070">
    <property type="reaction ID" value="UER00120"/>
</dbReference>
<comment type="similarity">
    <text evidence="2">Belongs to the OMP decarboxylase family. Type 2 subfamily.</text>
</comment>
<comment type="catalytic activity">
    <reaction evidence="6">
        <text>orotidine 5'-phosphate + H(+) = UMP + CO2</text>
        <dbReference type="Rhea" id="RHEA:11596"/>
        <dbReference type="ChEBI" id="CHEBI:15378"/>
        <dbReference type="ChEBI" id="CHEBI:16526"/>
        <dbReference type="ChEBI" id="CHEBI:57538"/>
        <dbReference type="ChEBI" id="CHEBI:57865"/>
        <dbReference type="EC" id="4.1.1.23"/>
    </reaction>
</comment>
<dbReference type="SUPFAM" id="SSF51366">
    <property type="entry name" value="Ribulose-phoshate binding barrel"/>
    <property type="match status" value="1"/>
</dbReference>
<gene>
    <name evidence="9" type="ORF">SAMN05421780_106122</name>
</gene>
<dbReference type="InterPro" id="IPR011060">
    <property type="entry name" value="RibuloseP-bd_barrel"/>
</dbReference>
<dbReference type="RefSeq" id="WP_091512476.1">
    <property type="nucleotide sequence ID" value="NZ_FOLE01000006.1"/>
</dbReference>
<dbReference type="EMBL" id="FOLE01000006">
    <property type="protein sequence ID" value="SFC52528.1"/>
    <property type="molecule type" value="Genomic_DNA"/>
</dbReference>
<dbReference type="Gene3D" id="3.20.20.70">
    <property type="entry name" value="Aldolase class I"/>
    <property type="match status" value="1"/>
</dbReference>
<dbReference type="PANTHER" id="PTHR43375">
    <property type="entry name" value="OROTIDINE 5'-PHOSPHATE DECARBOXYLASE"/>
    <property type="match status" value="1"/>
</dbReference>
<evidence type="ECO:0000256" key="3">
    <source>
        <dbReference type="ARBA" id="ARBA00022793"/>
    </source>
</evidence>
<evidence type="ECO:0000256" key="7">
    <source>
        <dbReference type="NCBIfam" id="TIGR02127"/>
    </source>
</evidence>
<evidence type="ECO:0000256" key="1">
    <source>
        <dbReference type="ARBA" id="ARBA00004861"/>
    </source>
</evidence>
<evidence type="ECO:0000256" key="4">
    <source>
        <dbReference type="ARBA" id="ARBA00022975"/>
    </source>
</evidence>
<evidence type="ECO:0000259" key="8">
    <source>
        <dbReference type="SMART" id="SM00934"/>
    </source>
</evidence>
<dbReference type="GO" id="GO:0044205">
    <property type="term" value="P:'de novo' UMP biosynthetic process"/>
    <property type="evidence" value="ECO:0007669"/>
    <property type="project" value="UniProtKB-UniPathway"/>
</dbReference>
<evidence type="ECO:0000256" key="5">
    <source>
        <dbReference type="ARBA" id="ARBA00023239"/>
    </source>
</evidence>
<evidence type="ECO:0000256" key="2">
    <source>
        <dbReference type="ARBA" id="ARBA00008847"/>
    </source>
</evidence>
<sequence length="272" mass="29965">MNRQQLAEQIRKKQSYLCVGLDTDITKIPAHLLSEPNPVLTFNRAIMEATADLCVAYKPNTAFYESLGSEGWQTLEQTLAAVPQDILTIADAKRGDIGNTSAMYARAFFEQMNVDAVTVAPYMGADSVKPFLGFRDKWAIVLALTSNAGSADFQTLNLEKEQTRLYETVIQKCMLWASADELMFVVGATQAAQIAHIRSLAPDYFFLVPGVGAQGGDLEEVSRLGFNQSVGLLVNASRSILYASSGKDFAEKARAEAKRLQQQMQDCLEKYL</sequence>
<dbReference type="Pfam" id="PF00215">
    <property type="entry name" value="OMPdecase"/>
    <property type="match status" value="1"/>
</dbReference>
<keyword evidence="3" id="KW-0210">Decarboxylase</keyword>
<keyword evidence="5" id="KW-0456">Lyase</keyword>
<dbReference type="CDD" id="cd04725">
    <property type="entry name" value="OMP_decarboxylase_like"/>
    <property type="match status" value="1"/>
</dbReference>
<comment type="pathway">
    <text evidence="1">Pyrimidine metabolism; UMP biosynthesis via de novo pathway; UMP from orotate: step 2/2.</text>
</comment>
<dbReference type="InterPro" id="IPR001754">
    <property type="entry name" value="OMPdeCOase_dom"/>
</dbReference>
<keyword evidence="10" id="KW-1185">Reference proteome</keyword>
<dbReference type="STRING" id="927664.SAMN05421780_106122"/>
<dbReference type="Proteomes" id="UP000199514">
    <property type="component" value="Unassembled WGS sequence"/>
</dbReference>
<dbReference type="AlphaFoldDB" id="A0A1I1K197"/>
<organism evidence="9 10">
    <name type="scientific">Flexibacter flexilis DSM 6793</name>
    <dbReference type="NCBI Taxonomy" id="927664"/>
    <lineage>
        <taxon>Bacteria</taxon>
        <taxon>Pseudomonadati</taxon>
        <taxon>Bacteroidota</taxon>
        <taxon>Cytophagia</taxon>
        <taxon>Cytophagales</taxon>
        <taxon>Flexibacteraceae</taxon>
        <taxon>Flexibacter</taxon>
    </lineage>
</organism>
<evidence type="ECO:0000256" key="6">
    <source>
        <dbReference type="ARBA" id="ARBA00049157"/>
    </source>
</evidence>
<accession>A0A1I1K197</accession>
<dbReference type="InterPro" id="IPR011995">
    <property type="entry name" value="OMPdecase_type-2"/>
</dbReference>
<dbReference type="PANTHER" id="PTHR43375:SF1">
    <property type="entry name" value="OROTIDINE 5'-PHOSPHATE DECARBOXYLASE"/>
    <property type="match status" value="1"/>
</dbReference>
<dbReference type="SMART" id="SM00934">
    <property type="entry name" value="OMPdecase"/>
    <property type="match status" value="1"/>
</dbReference>
<dbReference type="EC" id="4.1.1.23" evidence="7"/>
<dbReference type="NCBIfam" id="TIGR02127">
    <property type="entry name" value="pyrF_sub2"/>
    <property type="match status" value="1"/>
</dbReference>
<evidence type="ECO:0000313" key="10">
    <source>
        <dbReference type="Proteomes" id="UP000199514"/>
    </source>
</evidence>
<protein>
    <recommendedName>
        <fullName evidence="7">Orotidine-5'-phosphate decarboxylase</fullName>
        <ecNumber evidence="7">4.1.1.23</ecNumber>
    </recommendedName>
</protein>
<feature type="domain" description="Orotidine 5'-phosphate decarboxylase" evidence="8">
    <location>
        <begin position="16"/>
        <end position="253"/>
    </location>
</feature>
<dbReference type="GO" id="GO:0004590">
    <property type="term" value="F:orotidine-5'-phosphate decarboxylase activity"/>
    <property type="evidence" value="ECO:0007669"/>
    <property type="project" value="UniProtKB-UniRule"/>
</dbReference>
<reference evidence="9 10" key="1">
    <citation type="submission" date="2016-10" db="EMBL/GenBank/DDBJ databases">
        <authorList>
            <person name="de Groot N.N."/>
        </authorList>
    </citation>
    <scope>NUCLEOTIDE SEQUENCE [LARGE SCALE GENOMIC DNA]</scope>
    <source>
        <strain evidence="9 10">DSM 6793</strain>
    </source>
</reference>
<evidence type="ECO:0000313" key="9">
    <source>
        <dbReference type="EMBL" id="SFC52528.1"/>
    </source>
</evidence>
<dbReference type="OrthoDB" id="9808470at2"/>
<dbReference type="GO" id="GO:0006207">
    <property type="term" value="P:'de novo' pyrimidine nucleobase biosynthetic process"/>
    <property type="evidence" value="ECO:0007669"/>
    <property type="project" value="InterPro"/>
</dbReference>
<dbReference type="InterPro" id="IPR013785">
    <property type="entry name" value="Aldolase_TIM"/>
</dbReference>